<feature type="domain" description="DUF4349" evidence="4">
    <location>
        <begin position="105"/>
        <end position="315"/>
    </location>
</feature>
<feature type="compositionally biased region" description="Polar residues" evidence="2">
    <location>
        <begin position="65"/>
        <end position="81"/>
    </location>
</feature>
<keyword evidence="3" id="KW-0472">Membrane</keyword>
<keyword evidence="1" id="KW-0175">Coiled coil</keyword>
<feature type="region of interest" description="Disordered" evidence="2">
    <location>
        <begin position="37"/>
        <end position="124"/>
    </location>
</feature>
<name>A0ABU2NWD0_9ACTN</name>
<feature type="compositionally biased region" description="Basic and acidic residues" evidence="2">
    <location>
        <begin position="350"/>
        <end position="362"/>
    </location>
</feature>
<dbReference type="PROSITE" id="PS51257">
    <property type="entry name" value="PROKAR_LIPOPROTEIN"/>
    <property type="match status" value="1"/>
</dbReference>
<organism evidence="5 6">
    <name type="scientific">Streptomyces hazeniae</name>
    <dbReference type="NCBI Taxonomy" id="3075538"/>
    <lineage>
        <taxon>Bacteria</taxon>
        <taxon>Bacillati</taxon>
        <taxon>Actinomycetota</taxon>
        <taxon>Actinomycetes</taxon>
        <taxon>Kitasatosporales</taxon>
        <taxon>Streptomycetaceae</taxon>
        <taxon>Streptomyces</taxon>
    </lineage>
</organism>
<accession>A0ABU2NWD0</accession>
<feature type="coiled-coil region" evidence="1">
    <location>
        <begin position="221"/>
        <end position="248"/>
    </location>
</feature>
<keyword evidence="3" id="KW-1133">Transmembrane helix</keyword>
<proteinExistence type="predicted"/>
<evidence type="ECO:0000256" key="2">
    <source>
        <dbReference type="SAM" id="MobiDB-lite"/>
    </source>
</evidence>
<evidence type="ECO:0000256" key="1">
    <source>
        <dbReference type="SAM" id="Coils"/>
    </source>
</evidence>
<evidence type="ECO:0000313" key="5">
    <source>
        <dbReference type="EMBL" id="MDT0381296.1"/>
    </source>
</evidence>
<evidence type="ECO:0000256" key="3">
    <source>
        <dbReference type="SAM" id="Phobius"/>
    </source>
</evidence>
<sequence length="362" mass="37238">MQGKYGSAHAGGRPARVRAALGAALLAGVLAVAGCGASGSGSDGASGVSADSKSGAGGLTRSEENAQSEPGGSTAEAGSSPGSDTAADGSTDGDTAADTARAAERHVIKTASLTVETEDVQDGLDEARRAVDTAGGYVSEETTDRDADGDERSRITFKVPPEEYDGLLDALAGIGELEDRKQSAQDVTGEVVDVESRIKTQKASVDRVRKLMEDATELSDVVSLESELSTRQADLEALQARLKSLEARSGMATVTMELRTPDAAPVEEEDEDPSVGGAFSGGWDAFVTMLRWIAVAIGASLPFLVALGLLYVLWRTLHGRLPRRAPVAAPTAAVPARPATPPGVPSQAAEPKETGEPKKNEG</sequence>
<feature type="region of interest" description="Disordered" evidence="2">
    <location>
        <begin position="328"/>
        <end position="362"/>
    </location>
</feature>
<dbReference type="InterPro" id="IPR025645">
    <property type="entry name" value="DUF4349"/>
</dbReference>
<protein>
    <submittedName>
        <fullName evidence="5">DUF4349 domain-containing protein</fullName>
    </submittedName>
</protein>
<feature type="transmembrane region" description="Helical" evidence="3">
    <location>
        <begin position="292"/>
        <end position="314"/>
    </location>
</feature>
<keyword evidence="3" id="KW-0812">Transmembrane</keyword>
<reference evidence="6" key="1">
    <citation type="submission" date="2023-07" db="EMBL/GenBank/DDBJ databases">
        <title>30 novel species of actinomycetes from the DSMZ collection.</title>
        <authorList>
            <person name="Nouioui I."/>
        </authorList>
    </citation>
    <scope>NUCLEOTIDE SEQUENCE [LARGE SCALE GENOMIC DNA]</scope>
    <source>
        <strain evidence="6">DSM 42041</strain>
    </source>
</reference>
<evidence type="ECO:0000313" key="6">
    <source>
        <dbReference type="Proteomes" id="UP001183414"/>
    </source>
</evidence>
<feature type="compositionally biased region" description="Low complexity" evidence="2">
    <location>
        <begin position="45"/>
        <end position="54"/>
    </location>
</feature>
<comment type="caution">
    <text evidence="5">The sequence shown here is derived from an EMBL/GenBank/DDBJ whole genome shotgun (WGS) entry which is preliminary data.</text>
</comment>
<dbReference type="RefSeq" id="WP_311674983.1">
    <property type="nucleotide sequence ID" value="NZ_JAVREQ010000021.1"/>
</dbReference>
<gene>
    <name evidence="5" type="ORF">RM572_21295</name>
</gene>
<dbReference type="Proteomes" id="UP001183414">
    <property type="component" value="Unassembled WGS sequence"/>
</dbReference>
<keyword evidence="6" id="KW-1185">Reference proteome</keyword>
<dbReference type="EMBL" id="JAVREQ010000021">
    <property type="protein sequence ID" value="MDT0381296.1"/>
    <property type="molecule type" value="Genomic_DNA"/>
</dbReference>
<evidence type="ECO:0000259" key="4">
    <source>
        <dbReference type="Pfam" id="PF14257"/>
    </source>
</evidence>
<dbReference type="Pfam" id="PF14257">
    <property type="entry name" value="DUF4349"/>
    <property type="match status" value="1"/>
</dbReference>
<feature type="compositionally biased region" description="Low complexity" evidence="2">
    <location>
        <begin position="82"/>
        <end position="100"/>
    </location>
</feature>
<feature type="compositionally biased region" description="Low complexity" evidence="2">
    <location>
        <begin position="328"/>
        <end position="337"/>
    </location>
</feature>